<accession>A0A9J6CGI3</accession>
<keyword evidence="4 5" id="KW-0472">Membrane</keyword>
<feature type="transmembrane region" description="Helical" evidence="5">
    <location>
        <begin position="72"/>
        <end position="96"/>
    </location>
</feature>
<keyword evidence="3 5" id="KW-1133">Transmembrane helix</keyword>
<evidence type="ECO:0000256" key="4">
    <source>
        <dbReference type="ARBA" id="ARBA00023136"/>
    </source>
</evidence>
<dbReference type="GO" id="GO:0016020">
    <property type="term" value="C:membrane"/>
    <property type="evidence" value="ECO:0007669"/>
    <property type="project" value="UniProtKB-SubCell"/>
</dbReference>
<feature type="transmembrane region" description="Helical" evidence="5">
    <location>
        <begin position="279"/>
        <end position="296"/>
    </location>
</feature>
<proteinExistence type="predicted"/>
<dbReference type="SUPFAM" id="SSF103481">
    <property type="entry name" value="Multidrug resistance efflux transporter EmrE"/>
    <property type="match status" value="2"/>
</dbReference>
<comment type="caution">
    <text evidence="8">The sequence shown here is derived from an EMBL/GenBank/DDBJ whole genome shotgun (WGS) entry which is preliminary data.</text>
</comment>
<sequence>MVQKRNTLLILTLCILWYICSSTNNVIGKLVLSEFPFPMTVTIVQLLSITIYSGPFFNLFNIRKYTDMSWKYYLTFIVPLAFGKFLSSVTSHFSIWKVPVSYAHTVKATMPLFTVVLSRIIMKEKQTTTVYLSLLPIIVGVLIATLTEISFDMIGLISALISTCGFSLQNIFSKKVLKETGIHHLRLLHILGRLALILFFPLWIYYDMFNVLSHTAIANLDYKVISLLFTDGVLNWLQNILAFSVLSLVQPLSYAVASASKRIFVIAISLFILGNPVTWLNIIGMLMAIIGVLCYNRAKYFARVHKTSLPSYENDKIYQTPLISNGKHYQNGGNQNLLFKQSNLTSTSSMLVM</sequence>
<dbReference type="Pfam" id="PF03151">
    <property type="entry name" value="TPT"/>
    <property type="match status" value="1"/>
</dbReference>
<keyword evidence="2 5" id="KW-0812">Transmembrane</keyword>
<feature type="transmembrane region" description="Helical" evidence="5">
    <location>
        <begin position="129"/>
        <end position="147"/>
    </location>
</feature>
<keyword evidence="6" id="KW-0732">Signal</keyword>
<dbReference type="InterPro" id="IPR037185">
    <property type="entry name" value="EmrE-like"/>
</dbReference>
<evidence type="ECO:0000256" key="3">
    <source>
        <dbReference type="ARBA" id="ARBA00022989"/>
    </source>
</evidence>
<feature type="chain" id="PRO_5039911889" description="Sugar phosphate transporter domain-containing protein" evidence="6">
    <location>
        <begin position="23"/>
        <end position="353"/>
    </location>
</feature>
<evidence type="ECO:0000313" key="8">
    <source>
        <dbReference type="EMBL" id="KAG5681061.1"/>
    </source>
</evidence>
<protein>
    <recommendedName>
        <fullName evidence="7">Sugar phosphate transporter domain-containing protein</fullName>
    </recommendedName>
</protein>
<evidence type="ECO:0000256" key="6">
    <source>
        <dbReference type="SAM" id="SignalP"/>
    </source>
</evidence>
<keyword evidence="9" id="KW-1185">Reference proteome</keyword>
<dbReference type="OrthoDB" id="6418713at2759"/>
<gene>
    <name evidence="8" type="ORF">PVAND_010527</name>
</gene>
<dbReference type="EMBL" id="JADBJN010000001">
    <property type="protein sequence ID" value="KAG5681061.1"/>
    <property type="molecule type" value="Genomic_DNA"/>
</dbReference>
<evidence type="ECO:0000313" key="9">
    <source>
        <dbReference type="Proteomes" id="UP001107558"/>
    </source>
</evidence>
<dbReference type="PANTHER" id="PTHR11132">
    <property type="entry name" value="SOLUTE CARRIER FAMILY 35"/>
    <property type="match status" value="1"/>
</dbReference>
<feature type="signal peptide" evidence="6">
    <location>
        <begin position="1"/>
        <end position="22"/>
    </location>
</feature>
<evidence type="ECO:0000256" key="5">
    <source>
        <dbReference type="SAM" id="Phobius"/>
    </source>
</evidence>
<comment type="subcellular location">
    <subcellularLocation>
        <location evidence="1">Membrane</location>
        <topology evidence="1">Multi-pass membrane protein</topology>
    </subcellularLocation>
</comment>
<evidence type="ECO:0000256" key="1">
    <source>
        <dbReference type="ARBA" id="ARBA00004141"/>
    </source>
</evidence>
<organism evidence="8 9">
    <name type="scientific">Polypedilum vanderplanki</name>
    <name type="common">Sleeping chironomid midge</name>
    <dbReference type="NCBI Taxonomy" id="319348"/>
    <lineage>
        <taxon>Eukaryota</taxon>
        <taxon>Metazoa</taxon>
        <taxon>Ecdysozoa</taxon>
        <taxon>Arthropoda</taxon>
        <taxon>Hexapoda</taxon>
        <taxon>Insecta</taxon>
        <taxon>Pterygota</taxon>
        <taxon>Neoptera</taxon>
        <taxon>Endopterygota</taxon>
        <taxon>Diptera</taxon>
        <taxon>Nematocera</taxon>
        <taxon>Chironomoidea</taxon>
        <taxon>Chironomidae</taxon>
        <taxon>Chironominae</taxon>
        <taxon>Polypedilum</taxon>
        <taxon>Polypedilum</taxon>
    </lineage>
</organism>
<evidence type="ECO:0000256" key="2">
    <source>
        <dbReference type="ARBA" id="ARBA00022692"/>
    </source>
</evidence>
<feature type="domain" description="Sugar phosphate transporter" evidence="7">
    <location>
        <begin position="10"/>
        <end position="296"/>
    </location>
</feature>
<dbReference type="InterPro" id="IPR050186">
    <property type="entry name" value="TPT_transporter"/>
</dbReference>
<feature type="transmembrane region" description="Helical" evidence="5">
    <location>
        <begin position="38"/>
        <end position="60"/>
    </location>
</feature>
<feature type="transmembrane region" description="Helical" evidence="5">
    <location>
        <begin position="224"/>
        <end position="245"/>
    </location>
</feature>
<feature type="transmembrane region" description="Helical" evidence="5">
    <location>
        <begin position="184"/>
        <end position="204"/>
    </location>
</feature>
<name>A0A9J6CGI3_POLVA</name>
<dbReference type="Proteomes" id="UP001107558">
    <property type="component" value="Chromosome 1"/>
</dbReference>
<evidence type="ECO:0000259" key="7">
    <source>
        <dbReference type="Pfam" id="PF03151"/>
    </source>
</evidence>
<reference evidence="8" key="1">
    <citation type="submission" date="2021-03" db="EMBL/GenBank/DDBJ databases">
        <title>Chromosome level genome of the anhydrobiotic midge Polypedilum vanderplanki.</title>
        <authorList>
            <person name="Yoshida Y."/>
            <person name="Kikawada T."/>
            <person name="Gusev O."/>
        </authorList>
    </citation>
    <scope>NUCLEOTIDE SEQUENCE</scope>
    <source>
        <strain evidence="8">NIAS01</strain>
        <tissue evidence="8">Whole body or cell culture</tissue>
    </source>
</reference>
<dbReference type="AlphaFoldDB" id="A0A9J6CGI3"/>
<feature type="transmembrane region" description="Helical" evidence="5">
    <location>
        <begin position="102"/>
        <end position="122"/>
    </location>
</feature>
<dbReference type="InterPro" id="IPR004853">
    <property type="entry name" value="Sugar_P_trans_dom"/>
</dbReference>